<proteinExistence type="predicted"/>
<reference evidence="1 2" key="1">
    <citation type="submission" date="2017-07" db="EMBL/GenBank/DDBJ databases">
        <title>Annotated genome sequence of Bacterioplanes sanyensis isolated from Red Sea.</title>
        <authorList>
            <person name="Rehman Z.U."/>
        </authorList>
    </citation>
    <scope>NUCLEOTIDE SEQUENCE [LARGE SCALE GENOMIC DNA]</scope>
    <source>
        <strain evidence="1 2">NV9</strain>
    </source>
</reference>
<dbReference type="RefSeq" id="WP_094061720.1">
    <property type="nucleotide sequence ID" value="NZ_CP022530.1"/>
</dbReference>
<dbReference type="EMBL" id="CP022530">
    <property type="protein sequence ID" value="ASP40558.1"/>
    <property type="molecule type" value="Genomic_DNA"/>
</dbReference>
<dbReference type="OrthoDB" id="6120295at2"/>
<sequence length="93" mass="10543">MALIRITPNVAMVRMNAREHLEEIPGDFYINLDTLVEARMRPVRAEHDGDFCADVLLVMENKTHEFLFRNSPAGNKAKDALTLYLNGLSINVD</sequence>
<accession>A0A222FNF8</accession>
<organism evidence="1 2">
    <name type="scientific">Bacterioplanes sanyensis</name>
    <dbReference type="NCBI Taxonomy" id="1249553"/>
    <lineage>
        <taxon>Bacteria</taxon>
        <taxon>Pseudomonadati</taxon>
        <taxon>Pseudomonadota</taxon>
        <taxon>Gammaproteobacteria</taxon>
        <taxon>Oceanospirillales</taxon>
        <taxon>Oceanospirillaceae</taxon>
        <taxon>Bacterioplanes</taxon>
    </lineage>
</organism>
<name>A0A222FNF8_9GAMM</name>
<dbReference type="KEGG" id="bsan:CHH28_18625"/>
<evidence type="ECO:0000313" key="2">
    <source>
        <dbReference type="Proteomes" id="UP000202440"/>
    </source>
</evidence>
<keyword evidence="2" id="KW-1185">Reference proteome</keyword>
<dbReference type="Proteomes" id="UP000202440">
    <property type="component" value="Chromosome"/>
</dbReference>
<evidence type="ECO:0000313" key="1">
    <source>
        <dbReference type="EMBL" id="ASP40558.1"/>
    </source>
</evidence>
<dbReference type="AlphaFoldDB" id="A0A222FNF8"/>
<gene>
    <name evidence="1" type="ORF">CHH28_18625</name>
</gene>
<protein>
    <submittedName>
        <fullName evidence="1">Uncharacterized protein</fullName>
    </submittedName>
</protein>